<keyword evidence="1" id="KW-1133">Transmembrane helix</keyword>
<dbReference type="Proteomes" id="UP000050421">
    <property type="component" value="Unassembled WGS sequence"/>
</dbReference>
<gene>
    <name evidence="2" type="ORF">HLUCCX10_00545</name>
</gene>
<dbReference type="AlphaFoldDB" id="A0A0P7XT65"/>
<feature type="transmembrane region" description="Helical" evidence="1">
    <location>
        <begin position="12"/>
        <end position="37"/>
    </location>
</feature>
<evidence type="ECO:0000313" key="2">
    <source>
        <dbReference type="EMBL" id="KPQ20089.1"/>
    </source>
</evidence>
<accession>A0A0P7XT65</accession>
<evidence type="ECO:0000256" key="1">
    <source>
        <dbReference type="SAM" id="Phobius"/>
    </source>
</evidence>
<dbReference type="EMBL" id="LJXT01000002">
    <property type="protein sequence ID" value="KPQ20089.1"/>
    <property type="molecule type" value="Genomic_DNA"/>
</dbReference>
<keyword evidence="1" id="KW-0812">Transmembrane</keyword>
<keyword evidence="1" id="KW-0472">Membrane</keyword>
<organism evidence="2 3">
    <name type="scientific">Algoriphagus marincola HL-49</name>
    <dbReference type="NCBI Taxonomy" id="1305737"/>
    <lineage>
        <taxon>Bacteria</taxon>
        <taxon>Pseudomonadati</taxon>
        <taxon>Bacteroidota</taxon>
        <taxon>Cytophagia</taxon>
        <taxon>Cytophagales</taxon>
        <taxon>Cyclobacteriaceae</taxon>
        <taxon>Algoriphagus</taxon>
    </lineage>
</organism>
<dbReference type="PATRIC" id="fig|1305737.6.peg.567"/>
<comment type="caution">
    <text evidence="2">The sequence shown here is derived from an EMBL/GenBank/DDBJ whole genome shotgun (WGS) entry which is preliminary data.</text>
</comment>
<sequence>MSEENKNLLKKLALLEISFLKSNIILKVVLLLSLSFINIS</sequence>
<protein>
    <submittedName>
        <fullName evidence="2">Uncharacterized protein</fullName>
    </submittedName>
</protein>
<reference evidence="2 3" key="1">
    <citation type="submission" date="2015-09" db="EMBL/GenBank/DDBJ databases">
        <title>Identification and resolution of microdiversity through metagenomic sequencing of parallel consortia.</title>
        <authorList>
            <person name="Nelson W.C."/>
            <person name="Romine M.F."/>
            <person name="Lindemann S.R."/>
        </authorList>
    </citation>
    <scope>NUCLEOTIDE SEQUENCE [LARGE SCALE GENOMIC DNA]</scope>
    <source>
        <strain evidence="2">HL-49</strain>
    </source>
</reference>
<name>A0A0P7XT65_9BACT</name>
<proteinExistence type="predicted"/>
<evidence type="ECO:0000313" key="3">
    <source>
        <dbReference type="Proteomes" id="UP000050421"/>
    </source>
</evidence>